<accession>A0A239T0J9</accession>
<dbReference type="OrthoDB" id="25198at2"/>
<dbReference type="Gene3D" id="1.10.150.240">
    <property type="entry name" value="Putative phosphatase, domain 2"/>
    <property type="match status" value="1"/>
</dbReference>
<dbReference type="RefSeq" id="WP_018373651.1">
    <property type="nucleotide sequence ID" value="NZ_LT906439.1"/>
</dbReference>
<dbReference type="InterPro" id="IPR036412">
    <property type="entry name" value="HAD-like_sf"/>
</dbReference>
<dbReference type="EC" id="3.1.3.5" evidence="5"/>
<dbReference type="InterPro" id="IPR006439">
    <property type="entry name" value="HAD-SF_hydro_IA"/>
</dbReference>
<dbReference type="GO" id="GO:0044281">
    <property type="term" value="P:small molecule metabolic process"/>
    <property type="evidence" value="ECO:0007669"/>
    <property type="project" value="UniProtKB-ARBA"/>
</dbReference>
<dbReference type="Gene3D" id="3.40.50.1000">
    <property type="entry name" value="HAD superfamily/HAD-like"/>
    <property type="match status" value="1"/>
</dbReference>
<dbReference type="NCBIfam" id="TIGR01549">
    <property type="entry name" value="HAD-SF-IA-v1"/>
    <property type="match status" value="1"/>
</dbReference>
<evidence type="ECO:0000313" key="6">
    <source>
        <dbReference type="Proteomes" id="UP000215185"/>
    </source>
</evidence>
<dbReference type="PANTHER" id="PTHR46470:SF2">
    <property type="entry name" value="GLYCERALDEHYDE 3-PHOSPHATE PHOSPHATASE"/>
    <property type="match status" value="1"/>
</dbReference>
<sequence length="238" mass="27964">MDKAIFFDIDDTLYDQLIPFQKAFEKNFNYDDIDVAELYKLSRELSDSVFELSESGKLSMREMQIFRIKEALKRLGHYISDDVAMIFQEDYSDFQKECSLPSLLSELFYWLIENDIKVGIITNGPSEHQRQKIQQLRLEKWISDEHIFISSELNTAKPDLRIFDIAREKMSPKLLPKNCYYVGDSYANDIVGAKKASWSTIWYSRRCSTIPNSILKPDYIVKNDSELYQIIIKLFQSD</sequence>
<dbReference type="GO" id="GO:0046872">
    <property type="term" value="F:metal ion binding"/>
    <property type="evidence" value="ECO:0007669"/>
    <property type="project" value="UniProtKB-KW"/>
</dbReference>
<dbReference type="InterPro" id="IPR023214">
    <property type="entry name" value="HAD_sf"/>
</dbReference>
<keyword evidence="4" id="KW-0460">Magnesium</keyword>
<reference evidence="5 6" key="1">
    <citation type="submission" date="2017-06" db="EMBL/GenBank/DDBJ databases">
        <authorList>
            <consortium name="Pathogen Informatics"/>
        </authorList>
    </citation>
    <scope>NUCLEOTIDE SEQUENCE [LARGE SCALE GENOMIC DNA]</scope>
    <source>
        <strain evidence="5 6">NCTC13788</strain>
    </source>
</reference>
<protein>
    <submittedName>
        <fullName evidence="5">HAD-superfamily hydrolase</fullName>
        <ecNumber evidence="5">3.1.3.5</ecNumber>
    </submittedName>
</protein>
<comment type="cofactor">
    <cofactor evidence="1">
        <name>Mg(2+)</name>
        <dbReference type="ChEBI" id="CHEBI:18420"/>
    </cofactor>
</comment>
<dbReference type="Proteomes" id="UP000215185">
    <property type="component" value="Chromosome 1"/>
</dbReference>
<dbReference type="AlphaFoldDB" id="A0A239T0J9"/>
<keyword evidence="3 5" id="KW-0378">Hydrolase</keyword>
<gene>
    <name evidence="5" type="primary">yjjG</name>
    <name evidence="5" type="ORF">SAMEA4412692_02235</name>
</gene>
<dbReference type="Pfam" id="PF00702">
    <property type="entry name" value="Hydrolase"/>
    <property type="match status" value="1"/>
</dbReference>
<dbReference type="PANTHER" id="PTHR46470">
    <property type="entry name" value="N-ACYLNEURAMINATE-9-PHOSPHATASE"/>
    <property type="match status" value="1"/>
</dbReference>
<keyword evidence="6" id="KW-1185">Reference proteome</keyword>
<dbReference type="GO" id="GO:0008253">
    <property type="term" value="F:5'-nucleotidase activity"/>
    <property type="evidence" value="ECO:0007669"/>
    <property type="project" value="UniProtKB-EC"/>
</dbReference>
<evidence type="ECO:0000256" key="1">
    <source>
        <dbReference type="ARBA" id="ARBA00001946"/>
    </source>
</evidence>
<dbReference type="EMBL" id="LT906439">
    <property type="protein sequence ID" value="SNU91250.1"/>
    <property type="molecule type" value="Genomic_DNA"/>
</dbReference>
<proteinExistence type="predicted"/>
<evidence type="ECO:0000313" key="5">
    <source>
        <dbReference type="EMBL" id="SNU91250.1"/>
    </source>
</evidence>
<evidence type="ECO:0000256" key="4">
    <source>
        <dbReference type="ARBA" id="ARBA00022842"/>
    </source>
</evidence>
<name>A0A239T0J9_9STRE</name>
<dbReference type="InterPro" id="IPR051400">
    <property type="entry name" value="HAD-like_hydrolase"/>
</dbReference>
<dbReference type="STRING" id="1123308.GCA_000380085_01078"/>
<dbReference type="InterPro" id="IPR023198">
    <property type="entry name" value="PGP-like_dom2"/>
</dbReference>
<evidence type="ECO:0000256" key="2">
    <source>
        <dbReference type="ARBA" id="ARBA00022723"/>
    </source>
</evidence>
<dbReference type="SFLD" id="SFLDG01129">
    <property type="entry name" value="C1.5:_HAD__Beta-PGM__Phosphata"/>
    <property type="match status" value="1"/>
</dbReference>
<dbReference type="KEGG" id="smen:SAMEA4412692_2235"/>
<evidence type="ECO:0000256" key="3">
    <source>
        <dbReference type="ARBA" id="ARBA00022801"/>
    </source>
</evidence>
<dbReference type="SFLD" id="SFLDS00003">
    <property type="entry name" value="Haloacid_Dehalogenase"/>
    <property type="match status" value="1"/>
</dbReference>
<keyword evidence="2" id="KW-0479">Metal-binding</keyword>
<organism evidence="5 6">
    <name type="scientific">Streptococcus merionis</name>
    <dbReference type="NCBI Taxonomy" id="400065"/>
    <lineage>
        <taxon>Bacteria</taxon>
        <taxon>Bacillati</taxon>
        <taxon>Bacillota</taxon>
        <taxon>Bacilli</taxon>
        <taxon>Lactobacillales</taxon>
        <taxon>Streptococcaceae</taxon>
        <taxon>Streptococcus</taxon>
    </lineage>
</organism>
<dbReference type="SUPFAM" id="SSF56784">
    <property type="entry name" value="HAD-like"/>
    <property type="match status" value="1"/>
</dbReference>